<dbReference type="Proteomes" id="UP000276133">
    <property type="component" value="Unassembled WGS sequence"/>
</dbReference>
<keyword evidence="2" id="KW-1185">Reference proteome</keyword>
<protein>
    <submittedName>
        <fullName evidence="1">Uncharacterized protein</fullName>
    </submittedName>
</protein>
<accession>A0A3M7S6I3</accession>
<proteinExistence type="predicted"/>
<gene>
    <name evidence="1" type="ORF">BpHYR1_047660</name>
</gene>
<evidence type="ECO:0000313" key="2">
    <source>
        <dbReference type="Proteomes" id="UP000276133"/>
    </source>
</evidence>
<dbReference type="EMBL" id="REGN01001947">
    <property type="protein sequence ID" value="RNA31406.1"/>
    <property type="molecule type" value="Genomic_DNA"/>
</dbReference>
<organism evidence="1 2">
    <name type="scientific">Brachionus plicatilis</name>
    <name type="common">Marine rotifer</name>
    <name type="synonym">Brachionus muelleri</name>
    <dbReference type="NCBI Taxonomy" id="10195"/>
    <lineage>
        <taxon>Eukaryota</taxon>
        <taxon>Metazoa</taxon>
        <taxon>Spiralia</taxon>
        <taxon>Gnathifera</taxon>
        <taxon>Rotifera</taxon>
        <taxon>Eurotatoria</taxon>
        <taxon>Monogononta</taxon>
        <taxon>Pseudotrocha</taxon>
        <taxon>Ploima</taxon>
        <taxon>Brachionidae</taxon>
        <taxon>Brachionus</taxon>
    </lineage>
</organism>
<comment type="caution">
    <text evidence="1">The sequence shown here is derived from an EMBL/GenBank/DDBJ whole genome shotgun (WGS) entry which is preliminary data.</text>
</comment>
<sequence>MLRLRLLKHKWSTYRFLSNTAVTLRKKKLFLKNKKTLQNAYKTPFGGVKNADEERRSLSYRKPLPSILGINLKFNRNSIWNSSHRNHVKLNLTNVLN</sequence>
<evidence type="ECO:0000313" key="1">
    <source>
        <dbReference type="EMBL" id="RNA31406.1"/>
    </source>
</evidence>
<dbReference type="AlphaFoldDB" id="A0A3M7S6I3"/>
<reference evidence="1 2" key="1">
    <citation type="journal article" date="2018" name="Sci. Rep.">
        <title>Genomic signatures of local adaptation to the degree of environmental predictability in rotifers.</title>
        <authorList>
            <person name="Franch-Gras L."/>
            <person name="Hahn C."/>
            <person name="Garcia-Roger E.M."/>
            <person name="Carmona M.J."/>
            <person name="Serra M."/>
            <person name="Gomez A."/>
        </authorList>
    </citation>
    <scope>NUCLEOTIDE SEQUENCE [LARGE SCALE GENOMIC DNA]</scope>
    <source>
        <strain evidence="1">HYR1</strain>
    </source>
</reference>
<name>A0A3M7S6I3_BRAPC</name>